<feature type="domain" description="BTB" evidence="1">
    <location>
        <begin position="34"/>
        <end position="98"/>
    </location>
</feature>
<protein>
    <recommendedName>
        <fullName evidence="1">BTB domain-containing protein</fullName>
    </recommendedName>
</protein>
<dbReference type="Pfam" id="PF00651">
    <property type="entry name" value="BTB"/>
    <property type="match status" value="1"/>
</dbReference>
<organism evidence="2 3">
    <name type="scientific">Mycena belliarum</name>
    <dbReference type="NCBI Taxonomy" id="1033014"/>
    <lineage>
        <taxon>Eukaryota</taxon>
        <taxon>Fungi</taxon>
        <taxon>Dikarya</taxon>
        <taxon>Basidiomycota</taxon>
        <taxon>Agaricomycotina</taxon>
        <taxon>Agaricomycetes</taxon>
        <taxon>Agaricomycetidae</taxon>
        <taxon>Agaricales</taxon>
        <taxon>Marasmiineae</taxon>
        <taxon>Mycenaceae</taxon>
        <taxon>Mycena</taxon>
    </lineage>
</organism>
<dbReference type="Gene3D" id="3.30.710.10">
    <property type="entry name" value="Potassium Channel Kv1.1, Chain A"/>
    <property type="match status" value="1"/>
</dbReference>
<proteinExistence type="predicted"/>
<dbReference type="InterPro" id="IPR000210">
    <property type="entry name" value="BTB/POZ_dom"/>
</dbReference>
<dbReference type="Proteomes" id="UP001222325">
    <property type="component" value="Unassembled WGS sequence"/>
</dbReference>
<dbReference type="EMBL" id="JARJCN010000089">
    <property type="protein sequence ID" value="KAJ7075771.1"/>
    <property type="molecule type" value="Genomic_DNA"/>
</dbReference>
<dbReference type="CDD" id="cd18186">
    <property type="entry name" value="BTB_POZ_ZBTB_KLHL-like"/>
    <property type="match status" value="1"/>
</dbReference>
<evidence type="ECO:0000259" key="1">
    <source>
        <dbReference type="PROSITE" id="PS50097"/>
    </source>
</evidence>
<gene>
    <name evidence="2" type="ORF">B0H15DRAFT_613799</name>
</gene>
<accession>A0AAD6TUN9</accession>
<keyword evidence="3" id="KW-1185">Reference proteome</keyword>
<dbReference type="SUPFAM" id="SSF54695">
    <property type="entry name" value="POZ domain"/>
    <property type="match status" value="1"/>
</dbReference>
<sequence length="340" mass="37855">MVTDRMQRPSPYSMPSSECSIPIRRILNYNSGDDDLRVIIRVQNMRFKVNASILRAGSSVFKAILKSNDSPIVLSGHTASQFRAFLWAVHAQPLPSAKNLELARLCSVAELAFKYEFNSLKLWSMGGITTLVNAPTTPLRTAPSDIFVRLTRLARLYRDTDLSRSVQLKWLTRIHWHDLPPAPAIAVADAYDLRHLLCHAYYVYLATVAPRVARGQPIGADSPLTPDQNLHVRCGYYSLLAAWRHLQAGALAFSPAASCTAQSHARCLVAWNARWACEIGRATALAPVDVLRRLLAMERHLEGDAVLKECMGAACRLEALDAIAKKRAEISDNLHHHFDL</sequence>
<reference evidence="2" key="1">
    <citation type="submission" date="2023-03" db="EMBL/GenBank/DDBJ databases">
        <title>Massive genome expansion in bonnet fungi (Mycena s.s.) driven by repeated elements and novel gene families across ecological guilds.</title>
        <authorList>
            <consortium name="Lawrence Berkeley National Laboratory"/>
            <person name="Harder C.B."/>
            <person name="Miyauchi S."/>
            <person name="Viragh M."/>
            <person name="Kuo A."/>
            <person name="Thoen E."/>
            <person name="Andreopoulos B."/>
            <person name="Lu D."/>
            <person name="Skrede I."/>
            <person name="Drula E."/>
            <person name="Henrissat B."/>
            <person name="Morin E."/>
            <person name="Kohler A."/>
            <person name="Barry K."/>
            <person name="LaButti K."/>
            <person name="Morin E."/>
            <person name="Salamov A."/>
            <person name="Lipzen A."/>
            <person name="Mereny Z."/>
            <person name="Hegedus B."/>
            <person name="Baldrian P."/>
            <person name="Stursova M."/>
            <person name="Weitz H."/>
            <person name="Taylor A."/>
            <person name="Grigoriev I.V."/>
            <person name="Nagy L.G."/>
            <person name="Martin F."/>
            <person name="Kauserud H."/>
        </authorList>
    </citation>
    <scope>NUCLEOTIDE SEQUENCE</scope>
    <source>
        <strain evidence="2">CBHHK173m</strain>
    </source>
</reference>
<name>A0AAD6TUN9_9AGAR</name>
<evidence type="ECO:0000313" key="2">
    <source>
        <dbReference type="EMBL" id="KAJ7075771.1"/>
    </source>
</evidence>
<dbReference type="PROSITE" id="PS50097">
    <property type="entry name" value="BTB"/>
    <property type="match status" value="1"/>
</dbReference>
<dbReference type="AlphaFoldDB" id="A0AAD6TUN9"/>
<evidence type="ECO:0000313" key="3">
    <source>
        <dbReference type="Proteomes" id="UP001222325"/>
    </source>
</evidence>
<dbReference type="InterPro" id="IPR011333">
    <property type="entry name" value="SKP1/BTB/POZ_sf"/>
</dbReference>
<comment type="caution">
    <text evidence="2">The sequence shown here is derived from an EMBL/GenBank/DDBJ whole genome shotgun (WGS) entry which is preliminary data.</text>
</comment>